<accession>A0A1Z4ESS8</accession>
<dbReference type="InterPro" id="IPR015837">
    <property type="entry name" value="UCP026622_CAAX_protease"/>
</dbReference>
<dbReference type="Proteomes" id="UP000217954">
    <property type="component" value="Chromosome"/>
</dbReference>
<feature type="transmembrane region" description="Helical" evidence="1">
    <location>
        <begin position="57"/>
        <end position="79"/>
    </location>
</feature>
<gene>
    <name evidence="3" type="ORF">MSTE_00669</name>
</gene>
<keyword evidence="1" id="KW-0472">Membrane</keyword>
<reference evidence="4" key="1">
    <citation type="journal article" date="2017" name="Genome Announc.">
        <title>Complete Genome Sequence of Mycobacterium stephanolepidis.</title>
        <authorList>
            <person name="Fukano H."/>
            <person name="Yoshida M."/>
            <person name="Katayama Y."/>
            <person name="Omatsu T."/>
            <person name="Mizutani T."/>
            <person name="Kurata O."/>
            <person name="Wada S."/>
            <person name="Hoshino Y."/>
        </authorList>
    </citation>
    <scope>NUCLEOTIDE SEQUENCE [LARGE SCALE GENOMIC DNA]</scope>
    <source>
        <strain evidence="4">NJB0901</strain>
    </source>
</reference>
<dbReference type="PIRSF" id="PIRSF026622">
    <property type="entry name" value="Proteas_026622"/>
    <property type="match status" value="1"/>
</dbReference>
<dbReference type="Pfam" id="PF02517">
    <property type="entry name" value="Rce1-like"/>
    <property type="match status" value="1"/>
</dbReference>
<feature type="transmembrane region" description="Helical" evidence="1">
    <location>
        <begin position="31"/>
        <end position="50"/>
    </location>
</feature>
<feature type="transmembrane region" description="Helical" evidence="1">
    <location>
        <begin position="154"/>
        <end position="172"/>
    </location>
</feature>
<organism evidence="3 4">
    <name type="scientific">[Mycobacterium] stephanolepidis</name>
    <dbReference type="NCBI Taxonomy" id="1520670"/>
    <lineage>
        <taxon>Bacteria</taxon>
        <taxon>Bacillati</taxon>
        <taxon>Actinomycetota</taxon>
        <taxon>Actinomycetes</taxon>
        <taxon>Mycobacteriales</taxon>
        <taxon>Mycobacteriaceae</taxon>
        <taxon>Mycobacteroides</taxon>
    </lineage>
</organism>
<proteinExistence type="predicted"/>
<evidence type="ECO:0000256" key="1">
    <source>
        <dbReference type="SAM" id="Phobius"/>
    </source>
</evidence>
<reference evidence="3 4" key="2">
    <citation type="journal article" date="2017" name="Int. J. Syst. Evol. Microbiol.">
        <title>Mycobacterium stephanolepidis sp. nov., a rapidly growing species related to Mycobacterium chelonae, isolated from marine teleost fish, Stephanolepis cirrhifer.</title>
        <authorList>
            <person name="Fukano H."/>
            <person name="Wada S."/>
            <person name="Kurata O."/>
            <person name="Katayama K."/>
            <person name="Fujiwara N."/>
            <person name="Hoshino Y."/>
        </authorList>
    </citation>
    <scope>NUCLEOTIDE SEQUENCE [LARGE SCALE GENOMIC DNA]</scope>
    <source>
        <strain evidence="3 4">NJB0901</strain>
    </source>
</reference>
<dbReference type="InterPro" id="IPR003675">
    <property type="entry name" value="Rce1/LyrA-like_dom"/>
</dbReference>
<protein>
    <recommendedName>
        <fullName evidence="2">CAAX prenyl protease 2/Lysostaphin resistance protein A-like domain-containing protein</fullName>
    </recommendedName>
</protein>
<dbReference type="GO" id="GO:0004175">
    <property type="term" value="F:endopeptidase activity"/>
    <property type="evidence" value="ECO:0007669"/>
    <property type="project" value="UniProtKB-ARBA"/>
</dbReference>
<keyword evidence="1" id="KW-0812">Transmembrane</keyword>
<evidence type="ECO:0000259" key="2">
    <source>
        <dbReference type="Pfam" id="PF02517"/>
    </source>
</evidence>
<evidence type="ECO:0000313" key="4">
    <source>
        <dbReference type="Proteomes" id="UP000217954"/>
    </source>
</evidence>
<name>A0A1Z4ESS8_9MYCO</name>
<keyword evidence="4" id="KW-1185">Reference proteome</keyword>
<dbReference type="KEGG" id="mste:MSTE_00669"/>
<feature type="domain" description="CAAX prenyl protease 2/Lysostaphin resistance protein A-like" evidence="2">
    <location>
        <begin position="97"/>
        <end position="190"/>
    </location>
</feature>
<dbReference type="OrthoDB" id="4555276at2"/>
<keyword evidence="1" id="KW-1133">Transmembrane helix</keyword>
<sequence length="214" mass="22164">MTARVRVLILAAALVAWPTVLERFPQRWRPLIGAGASSALAAVAGIPLGLRQPQLAAGLRLGGVSAAVVAAVVGASPALKPVRTSMRERDIGLHPAAWLGLHIPVGTVWSEELAFRGVLHPVAVEAFGRGLGGVAQAMAFGLAHIRPARAAGDSVLGTVLVTGMFGWMLGWLRERSGSMVAPMLTHLALNEAGAVATLCVSRPNVELGRESASN</sequence>
<dbReference type="RefSeq" id="WP_096498980.1">
    <property type="nucleotide sequence ID" value="NZ_AP018165.1"/>
</dbReference>
<evidence type="ECO:0000313" key="3">
    <source>
        <dbReference type="EMBL" id="BAX96009.1"/>
    </source>
</evidence>
<dbReference type="EMBL" id="AP018165">
    <property type="protein sequence ID" value="BAX96009.1"/>
    <property type="molecule type" value="Genomic_DNA"/>
</dbReference>
<dbReference type="AlphaFoldDB" id="A0A1Z4ESS8"/>
<dbReference type="GO" id="GO:0080120">
    <property type="term" value="P:CAAX-box protein maturation"/>
    <property type="evidence" value="ECO:0007669"/>
    <property type="project" value="UniProtKB-ARBA"/>
</dbReference>